<evidence type="ECO:0008006" key="3">
    <source>
        <dbReference type="Google" id="ProtNLM"/>
    </source>
</evidence>
<proteinExistence type="predicted"/>
<protein>
    <recommendedName>
        <fullName evidence="3">HTH cro/C1-type domain-containing protein</fullName>
    </recommendedName>
</protein>
<organism evidence="1 2">
    <name type="scientific">Pontibacter saemangeumensis</name>
    <dbReference type="NCBI Taxonomy" id="1084525"/>
    <lineage>
        <taxon>Bacteria</taxon>
        <taxon>Pseudomonadati</taxon>
        <taxon>Bacteroidota</taxon>
        <taxon>Cytophagia</taxon>
        <taxon>Cytophagales</taxon>
        <taxon>Hymenobacteraceae</taxon>
        <taxon>Pontibacter</taxon>
    </lineage>
</organism>
<name>A0ABP8LUL9_9BACT</name>
<comment type="caution">
    <text evidence="1">The sequence shown here is derived from an EMBL/GenBank/DDBJ whole genome shotgun (WGS) entry which is preliminary data.</text>
</comment>
<dbReference type="EMBL" id="BAABHC010000016">
    <property type="protein sequence ID" value="GAA4436622.1"/>
    <property type="molecule type" value="Genomic_DNA"/>
</dbReference>
<sequence>MTLLKTTPIRRLETVLLNHGYTLSTIADKTEMSEEEVLNGVRSLDKTVIGKIKDAIGVPMVYLYLIGGRADYNKNGELAPY</sequence>
<gene>
    <name evidence="1" type="ORF">GCM10023188_29890</name>
</gene>
<reference evidence="2" key="1">
    <citation type="journal article" date="2019" name="Int. J. Syst. Evol. Microbiol.">
        <title>The Global Catalogue of Microorganisms (GCM) 10K type strain sequencing project: providing services to taxonomists for standard genome sequencing and annotation.</title>
        <authorList>
            <consortium name="The Broad Institute Genomics Platform"/>
            <consortium name="The Broad Institute Genome Sequencing Center for Infectious Disease"/>
            <person name="Wu L."/>
            <person name="Ma J."/>
        </authorList>
    </citation>
    <scope>NUCLEOTIDE SEQUENCE [LARGE SCALE GENOMIC DNA]</scope>
    <source>
        <strain evidence="2">JCM 17926</strain>
    </source>
</reference>
<keyword evidence="2" id="KW-1185">Reference proteome</keyword>
<dbReference type="RefSeq" id="WP_345160215.1">
    <property type="nucleotide sequence ID" value="NZ_BAABHC010000016.1"/>
</dbReference>
<evidence type="ECO:0000313" key="2">
    <source>
        <dbReference type="Proteomes" id="UP001500552"/>
    </source>
</evidence>
<accession>A0ABP8LUL9</accession>
<evidence type="ECO:0000313" key="1">
    <source>
        <dbReference type="EMBL" id="GAA4436622.1"/>
    </source>
</evidence>
<dbReference type="Proteomes" id="UP001500552">
    <property type="component" value="Unassembled WGS sequence"/>
</dbReference>